<evidence type="ECO:0000313" key="2">
    <source>
        <dbReference type="EMBL" id="CAJ1932143.1"/>
    </source>
</evidence>
<evidence type="ECO:0000259" key="1">
    <source>
        <dbReference type="SMART" id="SM00579"/>
    </source>
</evidence>
<dbReference type="InterPro" id="IPR006566">
    <property type="entry name" value="FBD"/>
</dbReference>
<evidence type="ECO:0000313" key="3">
    <source>
        <dbReference type="Proteomes" id="UP001189624"/>
    </source>
</evidence>
<name>A0AA86RW95_9FABA</name>
<dbReference type="EMBL" id="OY731399">
    <property type="protein sequence ID" value="CAJ1932143.1"/>
    <property type="molecule type" value="Genomic_DNA"/>
</dbReference>
<sequence>MITSSPNLKELQISGSSNIPVVVDAPDLDFWDKGCLSDSAFNKLKIVKLSEMGSWSHEIEFIKYLLGRSPMLETLSIIPCVFEMENNLKMLIKLVKCRRASSRAEVIFIHE</sequence>
<dbReference type="AlphaFoldDB" id="A0AA86RW95"/>
<accession>A0AA86RW95</accession>
<feature type="domain" description="FBD" evidence="1">
    <location>
        <begin position="34"/>
        <end position="109"/>
    </location>
</feature>
<keyword evidence="3" id="KW-1185">Reference proteome</keyword>
<proteinExistence type="predicted"/>
<reference evidence="2" key="1">
    <citation type="submission" date="2023-10" db="EMBL/GenBank/DDBJ databases">
        <authorList>
            <person name="Domelevo Entfellner J.-B."/>
        </authorList>
    </citation>
    <scope>NUCLEOTIDE SEQUENCE</scope>
</reference>
<gene>
    <name evidence="2" type="ORF">AYBTSS11_LOCUS5647</name>
</gene>
<dbReference type="Pfam" id="PF08387">
    <property type="entry name" value="FBD"/>
    <property type="match status" value="1"/>
</dbReference>
<dbReference type="Gramene" id="rna-AYBTSS11_LOCUS5647">
    <property type="protein sequence ID" value="CAJ1932143.1"/>
    <property type="gene ID" value="gene-AYBTSS11_LOCUS5647"/>
</dbReference>
<dbReference type="Proteomes" id="UP001189624">
    <property type="component" value="Chromosome 2"/>
</dbReference>
<protein>
    <recommendedName>
        <fullName evidence="1">FBD domain-containing protein</fullName>
    </recommendedName>
</protein>
<organism evidence="2 3">
    <name type="scientific">Sphenostylis stenocarpa</name>
    <dbReference type="NCBI Taxonomy" id="92480"/>
    <lineage>
        <taxon>Eukaryota</taxon>
        <taxon>Viridiplantae</taxon>
        <taxon>Streptophyta</taxon>
        <taxon>Embryophyta</taxon>
        <taxon>Tracheophyta</taxon>
        <taxon>Spermatophyta</taxon>
        <taxon>Magnoliopsida</taxon>
        <taxon>eudicotyledons</taxon>
        <taxon>Gunneridae</taxon>
        <taxon>Pentapetalae</taxon>
        <taxon>rosids</taxon>
        <taxon>fabids</taxon>
        <taxon>Fabales</taxon>
        <taxon>Fabaceae</taxon>
        <taxon>Papilionoideae</taxon>
        <taxon>50 kb inversion clade</taxon>
        <taxon>NPAAA clade</taxon>
        <taxon>indigoferoid/millettioid clade</taxon>
        <taxon>Phaseoleae</taxon>
        <taxon>Sphenostylis</taxon>
    </lineage>
</organism>
<dbReference type="SMART" id="SM00579">
    <property type="entry name" value="FBD"/>
    <property type="match status" value="1"/>
</dbReference>